<protein>
    <submittedName>
        <fullName evidence="3">FimV/HubP family polar landmark protein</fullName>
    </submittedName>
</protein>
<feature type="compositionally biased region" description="Basic and acidic residues" evidence="1">
    <location>
        <begin position="776"/>
        <end position="786"/>
    </location>
</feature>
<sequence>MATLYGQAQAAGLGRINVFSALGQPLRAEVELSATADELEAMSAKLASAEAHTRSRIDYIPDFASIRMSVERRGPAGAVVKISSDRPFNEPFVDFLVELNWGGGRVVREYTFLLDPAESSGSRALPQITEPAVRSERPAPLSAPAPAPEVRESAAPASKPARSARTARAAKAAEPKKVAESEADSKDRPEEYKVQPGNTASGIAEKLKSVEITRDQMMAALYRSNQSAFAGGNINKLAAGSILKVPSIQDAAQIERSEARQIIVKASSFEALKQDAAAAVAQGAAKDAQGGQSASGKLSSRVEEKSPLAAPGKDQLKISKTQLDKQGTAALADSKASGRIQALEEDAAAREKALKEAKSRTAELERNVKELEKLVKLKNDSLAEAQKQAAAAEAKAKELSKAVDEKASKAADKAAKEKAAADEKAAKLKAEADAKAAQEQAAKEKAEADKLAAEQAAADEAAAREKAAKEAAEAQSAVLLPASEPVEASPPVAQSAAPVASAPVSAPVAEEPKPEEPGILSSPLTLGVAALALLLGALVFIRNRRRNAAATASTTTLSDASTSPNSVFGNAGGQTIDTGTSVLHTDFSQSGLSAIDTDEGVDPVAEADVYMAYGRDAQAEEILLDALKNDPTRTAIYLKLLEIYAQRRSLKQFETIATDLYTQTGGVGEDWAKAAALGARLDPGNPLYGSPQPVAAPAPVAVVAEPEQMAAPIVSFGNSDAADARSTWTMPGEISKFTDQGDVVEEEMPQSLTATTPEPLNLDFNLDLELPAGDEPETRIESRDEAPLSLEPEPLSLDAGNASSEVDMPLEFDIGDDEPAHALSAPISPSEEEEIDKAMSALMATDIHTRPLTDDELPQAVAEVDLEKTNFETSLLDFDFELGEDTNISRTGLNVPDAASPDPLALEAAEAGDGGGDDLPAEIDLNDEVSTKLELARAYEEMGDMEGARELLEEVINDGADQQKEQARALLARLA</sequence>
<feature type="compositionally biased region" description="Low complexity" evidence="1">
    <location>
        <begin position="153"/>
        <end position="170"/>
    </location>
</feature>
<dbReference type="InterPro" id="IPR020012">
    <property type="entry name" value="LysM_FimV"/>
</dbReference>
<dbReference type="Proteomes" id="UP001410394">
    <property type="component" value="Unassembled WGS sequence"/>
</dbReference>
<feature type="region of interest" description="Disordered" evidence="1">
    <location>
        <begin position="551"/>
        <end position="573"/>
    </location>
</feature>
<feature type="domain" description="FimV N-terminal" evidence="2">
    <location>
        <begin position="11"/>
        <end position="116"/>
    </location>
</feature>
<dbReference type="InterPro" id="IPR020011">
    <property type="entry name" value="FimV_C"/>
</dbReference>
<feature type="compositionally biased region" description="Basic and acidic residues" evidence="1">
    <location>
        <begin position="171"/>
        <end position="193"/>
    </location>
</feature>
<dbReference type="EMBL" id="JBDIVE010000007">
    <property type="protein sequence ID" value="MEN3069512.1"/>
    <property type="molecule type" value="Genomic_DNA"/>
</dbReference>
<name>A0ABU9Z0L4_9RHOO</name>
<dbReference type="Pfam" id="PF25800">
    <property type="entry name" value="FimV_N"/>
    <property type="match status" value="1"/>
</dbReference>
<dbReference type="InterPro" id="IPR036779">
    <property type="entry name" value="LysM_dom_sf"/>
</dbReference>
<feature type="region of interest" description="Disordered" evidence="1">
    <location>
        <begin position="391"/>
        <end position="469"/>
    </location>
</feature>
<dbReference type="NCBIfam" id="TIGR03504">
    <property type="entry name" value="FimV_Cterm"/>
    <property type="match status" value="1"/>
</dbReference>
<reference evidence="3 4" key="1">
    <citation type="journal article" date="2018" name="Int. J. Syst. Evol. Microbiol.">
        <title>Uliginosibacterium sediminicola sp. nov., isolated from freshwater sediment.</title>
        <authorList>
            <person name="Hwang W.M."/>
            <person name="Kim S.M."/>
            <person name="Kang K."/>
            <person name="Ahn T.Y."/>
        </authorList>
    </citation>
    <scope>NUCLEOTIDE SEQUENCE [LARGE SCALE GENOMIC DNA]</scope>
    <source>
        <strain evidence="3 4">M1-21</strain>
    </source>
</reference>
<dbReference type="Gene3D" id="1.20.58.2200">
    <property type="match status" value="1"/>
</dbReference>
<evidence type="ECO:0000313" key="3">
    <source>
        <dbReference type="EMBL" id="MEN3069512.1"/>
    </source>
</evidence>
<dbReference type="NCBIfam" id="TIGR03505">
    <property type="entry name" value="FimV_core"/>
    <property type="match status" value="1"/>
</dbReference>
<feature type="compositionally biased region" description="Low complexity" evidence="1">
    <location>
        <begin position="282"/>
        <end position="296"/>
    </location>
</feature>
<feature type="region of interest" description="Disordered" evidence="1">
    <location>
        <begin position="775"/>
        <end position="801"/>
    </location>
</feature>
<organism evidence="3 4">
    <name type="scientific">Uliginosibacterium sediminicola</name>
    <dbReference type="NCBI Taxonomy" id="2024550"/>
    <lineage>
        <taxon>Bacteria</taxon>
        <taxon>Pseudomonadati</taxon>
        <taxon>Pseudomonadota</taxon>
        <taxon>Betaproteobacteria</taxon>
        <taxon>Rhodocyclales</taxon>
        <taxon>Zoogloeaceae</taxon>
        <taxon>Uliginosibacterium</taxon>
    </lineage>
</organism>
<dbReference type="InterPro" id="IPR057840">
    <property type="entry name" value="FimV_N"/>
</dbReference>
<evidence type="ECO:0000256" key="1">
    <source>
        <dbReference type="SAM" id="MobiDB-lite"/>
    </source>
</evidence>
<dbReference type="Gene3D" id="3.10.350.10">
    <property type="entry name" value="LysM domain"/>
    <property type="match status" value="1"/>
</dbReference>
<feature type="region of interest" description="Disordered" evidence="1">
    <location>
        <begin position="282"/>
        <end position="338"/>
    </location>
</feature>
<comment type="caution">
    <text evidence="3">The sequence shown here is derived from an EMBL/GenBank/DDBJ whole genome shotgun (WGS) entry which is preliminary data.</text>
</comment>
<proteinExistence type="predicted"/>
<feature type="compositionally biased region" description="Polar residues" evidence="1">
    <location>
        <begin position="564"/>
        <end position="573"/>
    </location>
</feature>
<keyword evidence="4" id="KW-1185">Reference proteome</keyword>
<feature type="compositionally biased region" description="Basic and acidic residues" evidence="1">
    <location>
        <begin position="394"/>
        <end position="452"/>
    </location>
</feature>
<dbReference type="InterPro" id="IPR038440">
    <property type="entry name" value="FimV_C_sf"/>
</dbReference>
<dbReference type="RefSeq" id="WP_345920279.1">
    <property type="nucleotide sequence ID" value="NZ_JBDIVE010000007.1"/>
</dbReference>
<feature type="compositionally biased region" description="Low complexity" evidence="1">
    <location>
        <begin position="551"/>
        <end position="563"/>
    </location>
</feature>
<evidence type="ECO:0000313" key="4">
    <source>
        <dbReference type="Proteomes" id="UP001410394"/>
    </source>
</evidence>
<feature type="compositionally biased region" description="Low complexity" evidence="1">
    <location>
        <begin position="787"/>
        <end position="799"/>
    </location>
</feature>
<evidence type="ECO:0000259" key="2">
    <source>
        <dbReference type="Pfam" id="PF25800"/>
    </source>
</evidence>
<accession>A0ABU9Z0L4</accession>
<gene>
    <name evidence="3" type="ORF">ABDB84_13560</name>
</gene>
<feature type="region of interest" description="Disordered" evidence="1">
    <location>
        <begin position="121"/>
        <end position="200"/>
    </location>
</feature>